<feature type="domain" description="Serine aminopeptidase S33" evidence="1">
    <location>
        <begin position="26"/>
        <end position="267"/>
    </location>
</feature>
<dbReference type="CDD" id="cd07067">
    <property type="entry name" value="HP_PGM_like"/>
    <property type="match status" value="1"/>
</dbReference>
<dbReference type="Gene3D" id="3.40.50.1240">
    <property type="entry name" value="Phosphoglycerate mutase-like"/>
    <property type="match status" value="1"/>
</dbReference>
<dbReference type="SUPFAM" id="SSF53474">
    <property type="entry name" value="alpha/beta-Hydrolases"/>
    <property type="match status" value="1"/>
</dbReference>
<keyword evidence="3" id="KW-1185">Reference proteome</keyword>
<dbReference type="InterPro" id="IPR013078">
    <property type="entry name" value="His_Pase_superF_clade-1"/>
</dbReference>
<evidence type="ECO:0000313" key="3">
    <source>
        <dbReference type="Proteomes" id="UP000007264"/>
    </source>
</evidence>
<dbReference type="Pfam" id="PF00300">
    <property type="entry name" value="His_Phos_1"/>
    <property type="match status" value="1"/>
</dbReference>
<dbReference type="SUPFAM" id="SSF53254">
    <property type="entry name" value="Phosphoglycerate mutase-like"/>
    <property type="match status" value="1"/>
</dbReference>
<reference evidence="2 3" key="1">
    <citation type="journal article" date="2012" name="Genome Biol.">
        <title>The genome of the polar eukaryotic microalga coccomyxa subellipsoidea reveals traits of cold adaptation.</title>
        <authorList>
            <person name="Blanc G."/>
            <person name="Agarkova I."/>
            <person name="Grimwood J."/>
            <person name="Kuo A."/>
            <person name="Brueggeman A."/>
            <person name="Dunigan D."/>
            <person name="Gurnon J."/>
            <person name="Ladunga I."/>
            <person name="Lindquist E."/>
            <person name="Lucas S."/>
            <person name="Pangilinan J."/>
            <person name="Proschold T."/>
            <person name="Salamov A."/>
            <person name="Schmutz J."/>
            <person name="Weeks D."/>
            <person name="Yamada T."/>
            <person name="Claverie J.M."/>
            <person name="Grigoriev I."/>
            <person name="Van Etten J."/>
            <person name="Lomsadze A."/>
            <person name="Borodovsky M."/>
        </authorList>
    </citation>
    <scope>NUCLEOTIDE SEQUENCE [LARGE SCALE GENOMIC DNA]</scope>
    <source>
        <strain evidence="2 3">C-169</strain>
    </source>
</reference>
<dbReference type="GO" id="GO:0016787">
    <property type="term" value="F:hydrolase activity"/>
    <property type="evidence" value="ECO:0007669"/>
    <property type="project" value="UniProtKB-KW"/>
</dbReference>
<dbReference type="OrthoDB" id="2498029at2759"/>
<dbReference type="Proteomes" id="UP000007264">
    <property type="component" value="Unassembled WGS sequence"/>
</dbReference>
<sequence>MEGTFTNSRSQKLFYRAYLVPAGATSRSTVVFHHGYGAHSGIYEEDFRELQKAGISVFAFDAHSFGRSGPLDARCRAYITSVDHLVDDVYSFLKEVVDRHRDPKAPLIMAGVSMGGMVSVLTVRKVPSIWAGLLLLSPAIDVPRTLVLRVMSAVQSVIAPLIPGWRIVPQPTLDMVTEDLQKREELKADPFMDLARLRVCTARCFLDGFAQIKEMQGHVSLPIFAAMSPIDKACDYGKLKGFLGAVESKDVTLLTVEGARHEVLMSPEREHENGVPPRYGLSDLGRQQAKEAGKELKQQLAATDIADVKVFCSPLTRTLDTAVIVAEELGIYTTDSQFQVVPELIERNFGEYELQSDSNYQKVWEVDAADLSAVPSGGGESVEQVAIEHTGATLRVSFKILYC</sequence>
<dbReference type="InterPro" id="IPR022742">
    <property type="entry name" value="Hydrolase_4"/>
</dbReference>
<dbReference type="InterPro" id="IPR029033">
    <property type="entry name" value="His_PPase_superfam"/>
</dbReference>
<dbReference type="PANTHER" id="PTHR11614">
    <property type="entry name" value="PHOSPHOLIPASE-RELATED"/>
    <property type="match status" value="1"/>
</dbReference>
<proteinExistence type="predicted"/>
<comment type="caution">
    <text evidence="2">The sequence shown here is derived from an EMBL/GenBank/DDBJ whole genome shotgun (WGS) entry which is preliminary data.</text>
</comment>
<dbReference type="EMBL" id="AGSI01000003">
    <property type="protein sequence ID" value="EIE26115.1"/>
    <property type="molecule type" value="Genomic_DNA"/>
</dbReference>
<dbReference type="RefSeq" id="XP_005650659.1">
    <property type="nucleotide sequence ID" value="XM_005650602.1"/>
</dbReference>
<dbReference type="InterPro" id="IPR051044">
    <property type="entry name" value="MAG_DAG_Lipase"/>
</dbReference>
<accession>I0Z646</accession>
<dbReference type="AlphaFoldDB" id="I0Z646"/>
<evidence type="ECO:0000313" key="2">
    <source>
        <dbReference type="EMBL" id="EIE26115.1"/>
    </source>
</evidence>
<protein>
    <submittedName>
        <fullName evidence="2">Alpha/beta-hydrolase</fullName>
    </submittedName>
</protein>
<evidence type="ECO:0000259" key="1">
    <source>
        <dbReference type="Pfam" id="PF12146"/>
    </source>
</evidence>
<dbReference type="STRING" id="574566.I0Z646"/>
<gene>
    <name evidence="2" type="ORF">COCSUDRAFT_40270</name>
</gene>
<organism evidence="2 3">
    <name type="scientific">Coccomyxa subellipsoidea (strain C-169)</name>
    <name type="common">Green microalga</name>
    <dbReference type="NCBI Taxonomy" id="574566"/>
    <lineage>
        <taxon>Eukaryota</taxon>
        <taxon>Viridiplantae</taxon>
        <taxon>Chlorophyta</taxon>
        <taxon>core chlorophytes</taxon>
        <taxon>Trebouxiophyceae</taxon>
        <taxon>Trebouxiophyceae incertae sedis</taxon>
        <taxon>Coccomyxaceae</taxon>
        <taxon>Coccomyxa</taxon>
        <taxon>Coccomyxa subellipsoidea</taxon>
    </lineage>
</organism>
<dbReference type="KEGG" id="csl:COCSUDRAFT_40270"/>
<name>I0Z646_COCSC</name>
<dbReference type="Pfam" id="PF12146">
    <property type="entry name" value="Hydrolase_4"/>
    <property type="match status" value="1"/>
</dbReference>
<dbReference type="eggNOG" id="KOG1455">
    <property type="taxonomic scope" value="Eukaryota"/>
</dbReference>
<dbReference type="InterPro" id="IPR029058">
    <property type="entry name" value="AB_hydrolase_fold"/>
</dbReference>
<dbReference type="GeneID" id="17044119"/>
<dbReference type="Gene3D" id="3.40.50.1820">
    <property type="entry name" value="alpha/beta hydrolase"/>
    <property type="match status" value="1"/>
</dbReference>